<name>A0A5J4SQH3_9ZZZZ</name>
<feature type="domain" description="Fe-S metabolism associated" evidence="1">
    <location>
        <begin position="11"/>
        <end position="129"/>
    </location>
</feature>
<evidence type="ECO:0000259" key="1">
    <source>
        <dbReference type="Pfam" id="PF02657"/>
    </source>
</evidence>
<dbReference type="AlphaFoldDB" id="A0A5J4SQH3"/>
<reference evidence="2" key="1">
    <citation type="submission" date="2019-03" db="EMBL/GenBank/DDBJ databases">
        <title>Single cell metagenomics reveals metabolic interactions within the superorganism composed of flagellate Streblomastix strix and complex community of Bacteroidetes bacteria on its surface.</title>
        <authorList>
            <person name="Treitli S.C."/>
            <person name="Kolisko M."/>
            <person name="Husnik F."/>
            <person name="Keeling P."/>
            <person name="Hampl V."/>
        </authorList>
    </citation>
    <scope>NUCLEOTIDE SEQUENCE</scope>
    <source>
        <strain evidence="2">STM</strain>
    </source>
</reference>
<protein>
    <submittedName>
        <fullName evidence="2">Cysteine desulfuration protein SufE</fullName>
    </submittedName>
</protein>
<organism evidence="2">
    <name type="scientific">termite gut metagenome</name>
    <dbReference type="NCBI Taxonomy" id="433724"/>
    <lineage>
        <taxon>unclassified sequences</taxon>
        <taxon>metagenomes</taxon>
        <taxon>organismal metagenomes</taxon>
    </lineage>
</organism>
<evidence type="ECO:0000313" key="2">
    <source>
        <dbReference type="EMBL" id="KAA6348499.1"/>
    </source>
</evidence>
<sequence length="135" mass="15422">MTVQEKQNNFVEEMSACEEWHDKFNLLIGYFSEQTQPAPPAELIEYRIEGCFSRTYFRAFLSGGKIHTNGWSGSAVMGGIIVAISKMFHESPASEWQDTAVDFHIRTELIKHLTPMRQAALTEMINRIESVKHKA</sequence>
<accession>A0A5J4SQH3</accession>
<dbReference type="SUPFAM" id="SSF82649">
    <property type="entry name" value="SufE/NifU"/>
    <property type="match status" value="1"/>
</dbReference>
<comment type="caution">
    <text evidence="2">The sequence shown here is derived from an EMBL/GenBank/DDBJ whole genome shotgun (WGS) entry which is preliminary data.</text>
</comment>
<proteinExistence type="predicted"/>
<dbReference type="InterPro" id="IPR003808">
    <property type="entry name" value="Fe-S_metab-assoc_dom"/>
</dbReference>
<dbReference type="EMBL" id="SNRY01000067">
    <property type="protein sequence ID" value="KAA6348499.1"/>
    <property type="molecule type" value="Genomic_DNA"/>
</dbReference>
<gene>
    <name evidence="2" type="ORF">EZS27_004099</name>
</gene>
<dbReference type="Pfam" id="PF02657">
    <property type="entry name" value="SufE"/>
    <property type="match status" value="1"/>
</dbReference>
<dbReference type="Gene3D" id="3.90.1010.10">
    <property type="match status" value="1"/>
</dbReference>